<evidence type="ECO:0000256" key="1">
    <source>
        <dbReference type="ARBA" id="ARBA00004496"/>
    </source>
</evidence>
<feature type="domain" description="DNA polymerase helix-hairpin-helix motif" evidence="18">
    <location>
        <begin position="956"/>
        <end position="1019"/>
    </location>
</feature>
<evidence type="ECO:0000313" key="21">
    <source>
        <dbReference type="Proteomes" id="UP000546701"/>
    </source>
</evidence>
<evidence type="ECO:0000256" key="9">
    <source>
        <dbReference type="ARBA" id="ARBA00022763"/>
    </source>
</evidence>
<evidence type="ECO:0000256" key="2">
    <source>
        <dbReference type="ARBA" id="ARBA00007391"/>
    </source>
</evidence>
<evidence type="ECO:0000259" key="19">
    <source>
        <dbReference type="Pfam" id="PF17657"/>
    </source>
</evidence>
<dbReference type="InterPro" id="IPR023073">
    <property type="entry name" value="DnaE2"/>
</dbReference>
<comment type="caution">
    <text evidence="20">The sequence shown here is derived from an EMBL/GenBank/DDBJ whole genome shotgun (WGS) entry which is preliminary data.</text>
</comment>
<dbReference type="Proteomes" id="UP000546701">
    <property type="component" value="Unassembled WGS sequence"/>
</dbReference>
<dbReference type="Pfam" id="PF02811">
    <property type="entry name" value="PHP"/>
    <property type="match status" value="1"/>
</dbReference>
<dbReference type="Pfam" id="PF14579">
    <property type="entry name" value="HHH_6"/>
    <property type="match status" value="1"/>
</dbReference>
<feature type="domain" description="DNA polymerase III alpha subunit finger" evidence="19">
    <location>
        <begin position="565"/>
        <end position="733"/>
    </location>
</feature>
<dbReference type="GO" id="GO:0003676">
    <property type="term" value="F:nucleic acid binding"/>
    <property type="evidence" value="ECO:0007669"/>
    <property type="project" value="InterPro"/>
</dbReference>
<evidence type="ECO:0000259" key="15">
    <source>
        <dbReference type="Pfam" id="PF01336"/>
    </source>
</evidence>
<dbReference type="EC" id="2.7.7.7" evidence="3 13"/>
<dbReference type="HAMAP" id="MF_01902">
    <property type="entry name" value="DNApol_error_prone"/>
    <property type="match status" value="1"/>
</dbReference>
<dbReference type="Gene3D" id="3.20.20.140">
    <property type="entry name" value="Metal-dependent hydrolases"/>
    <property type="match status" value="1"/>
</dbReference>
<comment type="similarity">
    <text evidence="2 13">Belongs to the DNA polymerase type-C family. DnaE2 subfamily.</text>
</comment>
<dbReference type="EMBL" id="JACIJR010000001">
    <property type="protein sequence ID" value="MBB5728052.1"/>
    <property type="molecule type" value="Genomic_DNA"/>
</dbReference>
<reference evidence="20 21" key="1">
    <citation type="submission" date="2020-08" db="EMBL/GenBank/DDBJ databases">
        <title>Genomic Encyclopedia of Type Strains, Phase IV (KMG-IV): sequencing the most valuable type-strain genomes for metagenomic binning, comparative biology and taxonomic classification.</title>
        <authorList>
            <person name="Goeker M."/>
        </authorList>
    </citation>
    <scope>NUCLEOTIDE SEQUENCE [LARGE SCALE GENOMIC DNA]</scope>
    <source>
        <strain evidence="20 21">DSM 103336</strain>
    </source>
</reference>
<feature type="region of interest" description="Disordered" evidence="14">
    <location>
        <begin position="934"/>
        <end position="953"/>
    </location>
</feature>
<evidence type="ECO:0000256" key="3">
    <source>
        <dbReference type="ARBA" id="ARBA00012417"/>
    </source>
</evidence>
<accession>A0A7W9BQ49</accession>
<dbReference type="CDD" id="cd07434">
    <property type="entry name" value="PHP_PolIIIA_DnaE2"/>
    <property type="match status" value="1"/>
</dbReference>
<comment type="subcellular location">
    <subcellularLocation>
        <location evidence="1 13">Cytoplasm</location>
    </subcellularLocation>
</comment>
<feature type="region of interest" description="Disordered" evidence="14">
    <location>
        <begin position="1189"/>
        <end position="1242"/>
    </location>
</feature>
<dbReference type="PANTHER" id="PTHR32294:SF4">
    <property type="entry name" value="ERROR-PRONE DNA POLYMERASE"/>
    <property type="match status" value="1"/>
</dbReference>
<keyword evidence="11 13" id="KW-0234">DNA repair</keyword>
<sequence length="1242" mass="135689">MPRPVSGAGYHELQVTTHFSFLRGASSCEELFAHARMIGLPGLGIVDRNSVAGIVRAMVAARDTGMRMVAGCRLDLVGGTSLLVWPEDRDGWSRLTRLLSLGKARAEPRKGEKGQCFLHWEDVEAHAAGLVAALLPDGGAGYAARIAASDAATLGVVQTAGDDGARLRGDVRMMADVFGDRAHLVLSQTRRPGDALRLHTLDALAREHGLTSLATGDVLYHAPENRMLQDVVTAIRHGRTIDELGFLRERHADRHLKSPDEMARRFGDYPHAIAASGAIAERCTFSPTDLTYQYPDEIVMRGRDPQAALQSLVDSALDRLFPGGVPEAYRELADHELKLVGKLKYAPYFLTVNSIVAFARSQDILCQGRGSAANSVICYALGITSIDPVKHELLFERFISGERAEPPDIDVDFEHERREEVIQWIYETYGHRHAALTAVVSRFRARGAVREVGKALGLPEDLTAALAGQVWGWSAEGVGERHVEALNLDAGNPRIALTLELARRLIGTPRHLSQHPGGFVLTRDRLDDLVPIEPAAMVDRRVIEWEKEDIETLGFMKVDILGLGMLGCMRRAFDLLAEHRGKRMTLASPEMQEDCKKTFEMISRADTLGTFQIESRAQMSMLPRLKPKVFYDIVIQVAIVRPGPIQGDMVHPYLRRREGKEQPEYPKPELKAVLERTFGVPLFQEQAMKVAIVGAGFSPTEADGLRRGMATFKSTGGVGRYQDKMIEGMVANGYERDFAERTFRQIEGFGSYGFPESHAASFAKIAYASSWMKCHHPDVFCCALLNAQPMGFYAPAQIVRDARDHGVRVLPPCVNASRWDTVMVASAPSPLRGEGFGLGRARSDAASGDAFPTLRLDGERPSPSPHRGEGRGGGLGRGCSSSNVASSDAPHPTLPPVGGELLACSGKVSSQATSPSPNPLPQGRGLLTCSEERASPAKTLHPGPPPGEGRERMSPLRLGLRLVAGLSNQHAAAIVAARGEVPFVSIEDVWKRSGVPVAALEKLAAADAFAGLGHDRRQALWRVRGLGEAPLPLFAHADAREEGREPTVVLRAMSEGREVVEDYRTLQLSLRAHPLSFLRESFARRGLRTCAELDRVRDGTPVEVAGIILIRQKPGSAKGVLFLTIEDETGIANGILWPHKFEAQRRTVLSAAMIGIRGRVQREGTVIHVIADRIMDYTDELRSVGEMAFPHKPGPGDGATHPGAPDRGDAGWAPKGRRDYHRPFRDGADPEEVIRVQTRDFR</sequence>
<evidence type="ECO:0000313" key="20">
    <source>
        <dbReference type="EMBL" id="MBB5728052.1"/>
    </source>
</evidence>
<dbReference type="InterPro" id="IPR004013">
    <property type="entry name" value="PHP_dom"/>
</dbReference>
<evidence type="ECO:0000256" key="14">
    <source>
        <dbReference type="SAM" id="MobiDB-lite"/>
    </source>
</evidence>
<dbReference type="InterPro" id="IPR004805">
    <property type="entry name" value="DnaE2/DnaE/PolC"/>
</dbReference>
<dbReference type="InterPro" id="IPR029460">
    <property type="entry name" value="DNAPol_HHH"/>
</dbReference>
<dbReference type="Pfam" id="PF01336">
    <property type="entry name" value="tRNA_anti-codon"/>
    <property type="match status" value="1"/>
</dbReference>
<feature type="compositionally biased region" description="Basic and acidic residues" evidence="14">
    <location>
        <begin position="1221"/>
        <end position="1242"/>
    </location>
</feature>
<keyword evidence="6 13" id="KW-0808">Transferase</keyword>
<evidence type="ECO:0000256" key="8">
    <source>
        <dbReference type="ARBA" id="ARBA00022705"/>
    </source>
</evidence>
<evidence type="ECO:0000256" key="11">
    <source>
        <dbReference type="ARBA" id="ARBA00023204"/>
    </source>
</evidence>
<evidence type="ECO:0000256" key="10">
    <source>
        <dbReference type="ARBA" id="ARBA00022932"/>
    </source>
</evidence>
<dbReference type="AlphaFoldDB" id="A0A7W9BQ49"/>
<keyword evidence="5 13" id="KW-0963">Cytoplasm</keyword>
<feature type="region of interest" description="Disordered" evidence="14">
    <location>
        <begin position="833"/>
        <end position="926"/>
    </location>
</feature>
<dbReference type="GO" id="GO:0003887">
    <property type="term" value="F:DNA-directed DNA polymerase activity"/>
    <property type="evidence" value="ECO:0007669"/>
    <property type="project" value="UniProtKB-UniRule"/>
</dbReference>
<organism evidence="20 21">
    <name type="scientific">Sphingomonas prati</name>
    <dbReference type="NCBI Taxonomy" id="1843237"/>
    <lineage>
        <taxon>Bacteria</taxon>
        <taxon>Pseudomonadati</taxon>
        <taxon>Pseudomonadota</taxon>
        <taxon>Alphaproteobacteria</taxon>
        <taxon>Sphingomonadales</taxon>
        <taxon>Sphingomonadaceae</taxon>
        <taxon>Sphingomonas</taxon>
    </lineage>
</organism>
<evidence type="ECO:0000256" key="12">
    <source>
        <dbReference type="ARBA" id="ARBA00049244"/>
    </source>
</evidence>
<dbReference type="PANTHER" id="PTHR32294">
    <property type="entry name" value="DNA POLYMERASE III SUBUNIT ALPHA"/>
    <property type="match status" value="1"/>
</dbReference>
<dbReference type="CDD" id="cd04485">
    <property type="entry name" value="DnaE_OBF"/>
    <property type="match status" value="1"/>
</dbReference>
<dbReference type="RefSeq" id="WP_229673721.1">
    <property type="nucleotide sequence ID" value="NZ_BMJP01000001.1"/>
</dbReference>
<name>A0A7W9BQ49_9SPHN</name>
<comment type="catalytic activity">
    <reaction evidence="12 13">
        <text>DNA(n) + a 2'-deoxyribonucleoside 5'-triphosphate = DNA(n+1) + diphosphate</text>
        <dbReference type="Rhea" id="RHEA:22508"/>
        <dbReference type="Rhea" id="RHEA-COMP:17339"/>
        <dbReference type="Rhea" id="RHEA-COMP:17340"/>
        <dbReference type="ChEBI" id="CHEBI:33019"/>
        <dbReference type="ChEBI" id="CHEBI:61560"/>
        <dbReference type="ChEBI" id="CHEBI:173112"/>
        <dbReference type="EC" id="2.7.7.7"/>
    </reaction>
</comment>
<evidence type="ECO:0000256" key="6">
    <source>
        <dbReference type="ARBA" id="ARBA00022679"/>
    </source>
</evidence>
<evidence type="ECO:0000259" key="17">
    <source>
        <dbReference type="Pfam" id="PF07733"/>
    </source>
</evidence>
<dbReference type="GO" id="GO:0006260">
    <property type="term" value="P:DNA replication"/>
    <property type="evidence" value="ECO:0007669"/>
    <property type="project" value="UniProtKB-KW"/>
</dbReference>
<comment type="function">
    <text evidence="13">DNA polymerase involved in damage-induced mutagenesis and translesion synthesis (TLS). It is not the major replicative DNA polymerase.</text>
</comment>
<dbReference type="InterPro" id="IPR040982">
    <property type="entry name" value="DNA_pol3_finger"/>
</dbReference>
<evidence type="ECO:0000259" key="18">
    <source>
        <dbReference type="Pfam" id="PF14579"/>
    </source>
</evidence>
<dbReference type="NCBIfam" id="TIGR00594">
    <property type="entry name" value="polc"/>
    <property type="match status" value="1"/>
</dbReference>
<dbReference type="GO" id="GO:0005737">
    <property type="term" value="C:cytoplasm"/>
    <property type="evidence" value="ECO:0007669"/>
    <property type="project" value="UniProtKB-SubCell"/>
</dbReference>
<feature type="domain" description="OB" evidence="15">
    <location>
        <begin position="1102"/>
        <end position="1175"/>
    </location>
</feature>
<keyword evidence="9 13" id="KW-0227">DNA damage</keyword>
<dbReference type="Pfam" id="PF17657">
    <property type="entry name" value="DNA_pol3_finger"/>
    <property type="match status" value="1"/>
</dbReference>
<evidence type="ECO:0000256" key="4">
    <source>
        <dbReference type="ARBA" id="ARBA00017273"/>
    </source>
</evidence>
<keyword evidence="10 13" id="KW-0239">DNA-directed DNA polymerase</keyword>
<evidence type="ECO:0000256" key="5">
    <source>
        <dbReference type="ARBA" id="ARBA00022490"/>
    </source>
</evidence>
<dbReference type="GO" id="GO:0006281">
    <property type="term" value="P:DNA repair"/>
    <property type="evidence" value="ECO:0007669"/>
    <property type="project" value="UniProtKB-UniRule"/>
</dbReference>
<proteinExistence type="inferred from homology"/>
<evidence type="ECO:0000256" key="13">
    <source>
        <dbReference type="HAMAP-Rule" id="MF_01902"/>
    </source>
</evidence>
<feature type="domain" description="Bacterial DNA polymerase III alpha subunit NTPase" evidence="17">
    <location>
        <begin position="308"/>
        <end position="562"/>
    </location>
</feature>
<keyword evidence="8 13" id="KW-0235">DNA replication</keyword>
<dbReference type="NCBIfam" id="NF004225">
    <property type="entry name" value="PRK05672.1"/>
    <property type="match status" value="1"/>
</dbReference>
<keyword evidence="7 13" id="KW-0548">Nucleotidyltransferase</keyword>
<evidence type="ECO:0000259" key="16">
    <source>
        <dbReference type="Pfam" id="PF02811"/>
    </source>
</evidence>
<feature type="compositionally biased region" description="Basic and acidic residues" evidence="14">
    <location>
        <begin position="856"/>
        <end position="870"/>
    </location>
</feature>
<protein>
    <recommendedName>
        <fullName evidence="4 13">Error-prone DNA polymerase</fullName>
        <ecNumber evidence="3 13">2.7.7.7</ecNumber>
    </recommendedName>
</protein>
<evidence type="ECO:0000256" key="7">
    <source>
        <dbReference type="ARBA" id="ARBA00022695"/>
    </source>
</evidence>
<keyword evidence="21" id="KW-1185">Reference proteome</keyword>
<dbReference type="GO" id="GO:0008408">
    <property type="term" value="F:3'-5' exonuclease activity"/>
    <property type="evidence" value="ECO:0007669"/>
    <property type="project" value="InterPro"/>
</dbReference>
<dbReference type="InterPro" id="IPR011708">
    <property type="entry name" value="DNA_pol3_alpha_NTPase_dom"/>
</dbReference>
<dbReference type="InterPro" id="IPR004365">
    <property type="entry name" value="NA-bd_OB_tRNA"/>
</dbReference>
<dbReference type="Pfam" id="PF07733">
    <property type="entry name" value="DNA_pol3_alpha"/>
    <property type="match status" value="1"/>
</dbReference>
<gene>
    <name evidence="13" type="primary">dnaE2</name>
    <name evidence="20" type="ORF">FHS99_000508</name>
</gene>
<feature type="domain" description="PHP" evidence="16">
    <location>
        <begin position="13"/>
        <end position="139"/>
    </location>
</feature>